<dbReference type="Proteomes" id="UP000561438">
    <property type="component" value="Unassembled WGS sequence"/>
</dbReference>
<protein>
    <submittedName>
        <fullName evidence="3">ABC transporter substrate-binding protein</fullName>
    </submittedName>
</protein>
<evidence type="ECO:0000313" key="3">
    <source>
        <dbReference type="EMBL" id="NVD44069.1"/>
    </source>
</evidence>
<dbReference type="PROSITE" id="PS50983">
    <property type="entry name" value="FE_B12_PBP"/>
    <property type="match status" value="1"/>
</dbReference>
<feature type="domain" description="Fe/B12 periplasmic-binding" evidence="2">
    <location>
        <begin position="33"/>
        <end position="278"/>
    </location>
</feature>
<dbReference type="Gene3D" id="3.40.50.1980">
    <property type="entry name" value="Nitrogenase molybdenum iron protein domain"/>
    <property type="match status" value="2"/>
</dbReference>
<feature type="signal peptide" evidence="1">
    <location>
        <begin position="1"/>
        <end position="21"/>
    </location>
</feature>
<dbReference type="PANTHER" id="PTHR30535:SF35">
    <property type="entry name" value="PERIPLASMIC BINDING PROTEIN"/>
    <property type="match status" value="1"/>
</dbReference>
<dbReference type="RefSeq" id="WP_176266689.1">
    <property type="nucleotide sequence ID" value="NZ_JABWGV010000001.1"/>
</dbReference>
<keyword evidence="4" id="KW-1185">Reference proteome</keyword>
<dbReference type="PANTHER" id="PTHR30535">
    <property type="entry name" value="VITAMIN B12-BINDING PROTEIN"/>
    <property type="match status" value="1"/>
</dbReference>
<name>A0A850HAG8_9SPHN</name>
<dbReference type="InterPro" id="IPR050902">
    <property type="entry name" value="ABC_Transporter_SBP"/>
</dbReference>
<comment type="caution">
    <text evidence="3">The sequence shown here is derived from an EMBL/GenBank/DDBJ whole genome shotgun (WGS) entry which is preliminary data.</text>
</comment>
<evidence type="ECO:0000259" key="2">
    <source>
        <dbReference type="PROSITE" id="PS50983"/>
    </source>
</evidence>
<feature type="chain" id="PRO_5032813270" evidence="1">
    <location>
        <begin position="22"/>
        <end position="280"/>
    </location>
</feature>
<dbReference type="SUPFAM" id="SSF53807">
    <property type="entry name" value="Helical backbone' metal receptor"/>
    <property type="match status" value="1"/>
</dbReference>
<gene>
    <name evidence="3" type="ORF">HUV48_03430</name>
</gene>
<dbReference type="AlphaFoldDB" id="A0A850HAG8"/>
<accession>A0A850HAG8</accession>
<evidence type="ECO:0000313" key="4">
    <source>
        <dbReference type="Proteomes" id="UP000561438"/>
    </source>
</evidence>
<dbReference type="InterPro" id="IPR002491">
    <property type="entry name" value="ABC_transptr_periplasmic_BD"/>
</dbReference>
<sequence length="280" mass="29128">MRTLSAVLALMALTGCSSASAPPPSVMLEKPSAIVSLNPCLDAMLLETADPAQIAALSHYSRDAASSSIPQSVARRFDVTGGTAEEVVALSPDLVVAGSFIAPATQAALERLGMRVETFGIARTVGRSVEQVRRVGEVTGNASAAERLAGRIERAVEDAAPPAGAKKPSAVLWQPGGIVPGEEALVSELLTIAGFENHAAARGLGQADYLSLEEVLADPPDLLLIAGEETGQEHPVLDKLPNTRRARFDPSLLYCGGPTIPAALERLKTIRGELLAERGA</sequence>
<organism evidence="3 4">
    <name type="scientific">Qipengyuania atrilutea</name>
    <dbReference type="NCBI Taxonomy" id="2744473"/>
    <lineage>
        <taxon>Bacteria</taxon>
        <taxon>Pseudomonadati</taxon>
        <taxon>Pseudomonadota</taxon>
        <taxon>Alphaproteobacteria</taxon>
        <taxon>Sphingomonadales</taxon>
        <taxon>Erythrobacteraceae</taxon>
        <taxon>Qipengyuania</taxon>
    </lineage>
</organism>
<dbReference type="EMBL" id="JABWGV010000001">
    <property type="protein sequence ID" value="NVD44069.1"/>
    <property type="molecule type" value="Genomic_DNA"/>
</dbReference>
<reference evidence="3 4" key="1">
    <citation type="submission" date="2020-06" db="EMBL/GenBank/DDBJ databases">
        <title>Altererythrobacter sp. HHU K3-1.</title>
        <authorList>
            <person name="Zhang D."/>
            <person name="Xue H."/>
        </authorList>
    </citation>
    <scope>NUCLEOTIDE SEQUENCE [LARGE SCALE GENOMIC DNA]</scope>
    <source>
        <strain evidence="3 4">HHU K3-1</strain>
    </source>
</reference>
<evidence type="ECO:0000256" key="1">
    <source>
        <dbReference type="SAM" id="SignalP"/>
    </source>
</evidence>
<dbReference type="Pfam" id="PF01497">
    <property type="entry name" value="Peripla_BP_2"/>
    <property type="match status" value="1"/>
</dbReference>
<keyword evidence="1" id="KW-0732">Signal</keyword>
<proteinExistence type="predicted"/>
<dbReference type="PROSITE" id="PS51257">
    <property type="entry name" value="PROKAR_LIPOPROTEIN"/>
    <property type="match status" value="1"/>
</dbReference>